<dbReference type="PANTHER" id="PTHR43805">
    <property type="entry name" value="GLYCEROPHOSPHORYL DIESTER PHOSPHODIESTERASE"/>
    <property type="match status" value="1"/>
</dbReference>
<dbReference type="eggNOG" id="KOG2258">
    <property type="taxonomic scope" value="Eukaryota"/>
</dbReference>
<dbReference type="SUPFAM" id="SSF51695">
    <property type="entry name" value="PLC-like phosphodiesterases"/>
    <property type="match status" value="1"/>
</dbReference>
<evidence type="ECO:0000256" key="1">
    <source>
        <dbReference type="SAM" id="Phobius"/>
    </source>
</evidence>
<evidence type="ECO:0000259" key="2">
    <source>
        <dbReference type="PROSITE" id="PS51704"/>
    </source>
</evidence>
<accession>A1CFT3</accession>
<dbReference type="GO" id="GO:0008081">
    <property type="term" value="F:phosphoric diester hydrolase activity"/>
    <property type="evidence" value="ECO:0007669"/>
    <property type="project" value="InterPro"/>
</dbReference>
<sequence length="305" mass="33795">MPPNLPQVIAHRGKTADPSHPHLSHLPENTLEAFTAAATHGADALETDLRISKDGVLVLCHDRSLERCFGVKRFVDECTWAELAVLRTLQAPHAPMPRLVDLLGWLASDAGKALWVLLDIKLDNLPERIMPLLAEAFAAVPCARWAERVVLGCWAGAYFPVCERDLPGYETALISFDVRYARRVLRASGASVNINQKVLMGMGGGMVEEAHAAGRRVFVWTVNEASLMRWSIAKGVDGVITDDPVRCRAIVRDVEKEVDGPAGRMDTVTVSQRAHAWALSLLVMMFGWVFRRKYLAKLEKRGKIE</sequence>
<dbReference type="STRING" id="344612.A1CFT3"/>
<dbReference type="RefSeq" id="XP_001273158.1">
    <property type="nucleotide sequence ID" value="XM_001273157.1"/>
</dbReference>
<dbReference type="GO" id="GO:0006629">
    <property type="term" value="P:lipid metabolic process"/>
    <property type="evidence" value="ECO:0007669"/>
    <property type="project" value="InterPro"/>
</dbReference>
<name>A1CFT3_ASPCL</name>
<dbReference type="Proteomes" id="UP000006701">
    <property type="component" value="Unassembled WGS sequence"/>
</dbReference>
<dbReference type="InterPro" id="IPR030395">
    <property type="entry name" value="GP_PDE_dom"/>
</dbReference>
<dbReference type="Gene3D" id="3.20.20.190">
    <property type="entry name" value="Phosphatidylinositol (PI) phosphodiesterase"/>
    <property type="match status" value="1"/>
</dbReference>
<dbReference type="PROSITE" id="PS51704">
    <property type="entry name" value="GP_PDE"/>
    <property type="match status" value="1"/>
</dbReference>
<dbReference type="CDD" id="cd08570">
    <property type="entry name" value="GDPD_YPL206cp_fungi"/>
    <property type="match status" value="1"/>
</dbReference>
<dbReference type="Pfam" id="PF03009">
    <property type="entry name" value="GDPD"/>
    <property type="match status" value="1"/>
</dbReference>
<dbReference type="OrthoDB" id="1058301at2759"/>
<evidence type="ECO:0000313" key="3">
    <source>
        <dbReference type="EMBL" id="EAW11732.1"/>
    </source>
</evidence>
<organism evidence="3 4">
    <name type="scientific">Aspergillus clavatus (strain ATCC 1007 / CBS 513.65 / DSM 816 / NCTC 3887 / NRRL 1 / QM 1276 / 107)</name>
    <dbReference type="NCBI Taxonomy" id="344612"/>
    <lineage>
        <taxon>Eukaryota</taxon>
        <taxon>Fungi</taxon>
        <taxon>Dikarya</taxon>
        <taxon>Ascomycota</taxon>
        <taxon>Pezizomycotina</taxon>
        <taxon>Eurotiomycetes</taxon>
        <taxon>Eurotiomycetidae</taxon>
        <taxon>Eurotiales</taxon>
        <taxon>Aspergillaceae</taxon>
        <taxon>Aspergillus</taxon>
        <taxon>Aspergillus subgen. Fumigati</taxon>
    </lineage>
</organism>
<dbReference type="OMA" id="RALPECW"/>
<dbReference type="PANTHER" id="PTHR43805:SF1">
    <property type="entry name" value="GP-PDE DOMAIN-CONTAINING PROTEIN"/>
    <property type="match status" value="1"/>
</dbReference>
<feature type="domain" description="GP-PDE" evidence="2">
    <location>
        <begin position="6"/>
        <end position="251"/>
    </location>
</feature>
<keyword evidence="1" id="KW-0472">Membrane</keyword>
<feature type="transmembrane region" description="Helical" evidence="1">
    <location>
        <begin position="274"/>
        <end position="291"/>
    </location>
</feature>
<evidence type="ECO:0000313" key="4">
    <source>
        <dbReference type="Proteomes" id="UP000006701"/>
    </source>
</evidence>
<dbReference type="GeneID" id="4704794"/>
<keyword evidence="1" id="KW-0812">Transmembrane</keyword>
<keyword evidence="4" id="KW-1185">Reference proteome</keyword>
<protein>
    <submittedName>
        <fullName evidence="3">Glycerophosphoryl diester phosphodiesterase family protein</fullName>
    </submittedName>
</protein>
<dbReference type="InterPro" id="IPR017946">
    <property type="entry name" value="PLC-like_Pdiesterase_TIM-brl"/>
</dbReference>
<gene>
    <name evidence="3" type="ORF">ACLA_094320</name>
</gene>
<dbReference type="HOGENOM" id="CLU_030006_1_2_1"/>
<reference evidence="3 4" key="1">
    <citation type="journal article" date="2008" name="PLoS Genet.">
        <title>Genomic islands in the pathogenic filamentous fungus Aspergillus fumigatus.</title>
        <authorList>
            <person name="Fedorova N.D."/>
            <person name="Khaldi N."/>
            <person name="Joardar V.S."/>
            <person name="Maiti R."/>
            <person name="Amedeo P."/>
            <person name="Anderson M.J."/>
            <person name="Crabtree J."/>
            <person name="Silva J.C."/>
            <person name="Badger J.H."/>
            <person name="Albarraq A."/>
            <person name="Angiuoli S."/>
            <person name="Bussey H."/>
            <person name="Bowyer P."/>
            <person name="Cotty P.J."/>
            <person name="Dyer P.S."/>
            <person name="Egan A."/>
            <person name="Galens K."/>
            <person name="Fraser-Liggett C.M."/>
            <person name="Haas B.J."/>
            <person name="Inman J.M."/>
            <person name="Kent R."/>
            <person name="Lemieux S."/>
            <person name="Malavazi I."/>
            <person name="Orvis J."/>
            <person name="Roemer T."/>
            <person name="Ronning C.M."/>
            <person name="Sundaram J.P."/>
            <person name="Sutton G."/>
            <person name="Turner G."/>
            <person name="Venter J.C."/>
            <person name="White O.R."/>
            <person name="Whitty B.R."/>
            <person name="Youngman P."/>
            <person name="Wolfe K.H."/>
            <person name="Goldman G.H."/>
            <person name="Wortman J.R."/>
            <person name="Jiang B."/>
            <person name="Denning D.W."/>
            <person name="Nierman W.C."/>
        </authorList>
    </citation>
    <scope>NUCLEOTIDE SEQUENCE [LARGE SCALE GENOMIC DNA]</scope>
    <source>
        <strain evidence="4">ATCC 1007 / CBS 513.65 / DSM 816 / NCTC 3887 / NRRL 1</strain>
    </source>
</reference>
<keyword evidence="1" id="KW-1133">Transmembrane helix</keyword>
<proteinExistence type="predicted"/>
<dbReference type="VEuPathDB" id="FungiDB:ACLA_094320"/>
<dbReference type="AlphaFoldDB" id="A1CFT3"/>
<dbReference type="KEGG" id="act:ACLA_094320"/>
<dbReference type="EMBL" id="DS027052">
    <property type="protein sequence ID" value="EAW11732.1"/>
    <property type="molecule type" value="Genomic_DNA"/>
</dbReference>